<reference evidence="8 9" key="1">
    <citation type="journal article" date="2007" name="Science">
        <title>Sea anemone genome reveals ancestral eumetazoan gene repertoire and genomic organization.</title>
        <authorList>
            <person name="Putnam N.H."/>
            <person name="Srivastava M."/>
            <person name="Hellsten U."/>
            <person name="Dirks B."/>
            <person name="Chapman J."/>
            <person name="Salamov A."/>
            <person name="Terry A."/>
            <person name="Shapiro H."/>
            <person name="Lindquist E."/>
            <person name="Kapitonov V.V."/>
            <person name="Jurka J."/>
            <person name="Genikhovich G."/>
            <person name="Grigoriev I.V."/>
            <person name="Lucas S.M."/>
            <person name="Steele R.E."/>
            <person name="Finnerty J.R."/>
            <person name="Technau U."/>
            <person name="Martindale M.Q."/>
            <person name="Rokhsar D.S."/>
        </authorList>
    </citation>
    <scope>NUCLEOTIDE SEQUENCE [LARGE SCALE GENOMIC DNA]</scope>
    <source>
        <strain evidence="9">CH2 X CH6</strain>
    </source>
</reference>
<dbReference type="Pfam" id="PF07714">
    <property type="entry name" value="PK_Tyr_Ser-Thr"/>
    <property type="match status" value="2"/>
</dbReference>
<dbReference type="OMA" id="CKCESRE"/>
<dbReference type="GO" id="GO:0007169">
    <property type="term" value="P:cell surface receptor protein tyrosine kinase signaling pathway"/>
    <property type="evidence" value="ECO:0000318"/>
    <property type="project" value="GO_Central"/>
</dbReference>
<proteinExistence type="predicted"/>
<dbReference type="Proteomes" id="UP000001593">
    <property type="component" value="Unassembled WGS sequence"/>
</dbReference>
<evidence type="ECO:0000256" key="1">
    <source>
        <dbReference type="ARBA" id="ARBA00022729"/>
    </source>
</evidence>
<keyword evidence="4" id="KW-1133">Transmembrane helix</keyword>
<feature type="transmembrane region" description="Helical" evidence="4">
    <location>
        <begin position="194"/>
        <end position="221"/>
    </location>
</feature>
<name>A7SF74_NEMVE</name>
<dbReference type="GO" id="GO:0005886">
    <property type="term" value="C:plasma membrane"/>
    <property type="evidence" value="ECO:0000318"/>
    <property type="project" value="GO_Central"/>
</dbReference>
<dbReference type="PROSITE" id="PS50011">
    <property type="entry name" value="PROTEIN_KINASE_DOM"/>
    <property type="match status" value="1"/>
</dbReference>
<dbReference type="AlphaFoldDB" id="A7SF74"/>
<organism evidence="8 9">
    <name type="scientific">Nematostella vectensis</name>
    <name type="common">Starlet sea anemone</name>
    <dbReference type="NCBI Taxonomy" id="45351"/>
    <lineage>
        <taxon>Eukaryota</taxon>
        <taxon>Metazoa</taxon>
        <taxon>Cnidaria</taxon>
        <taxon>Anthozoa</taxon>
        <taxon>Hexacorallia</taxon>
        <taxon>Actiniaria</taxon>
        <taxon>Edwardsiidae</taxon>
        <taxon>Nematostella</taxon>
    </lineage>
</organism>
<keyword evidence="4" id="KW-0472">Membrane</keyword>
<dbReference type="InParanoid" id="A7SF74"/>
<dbReference type="GO" id="GO:0004714">
    <property type="term" value="F:transmembrane receptor protein tyrosine kinase activity"/>
    <property type="evidence" value="ECO:0000318"/>
    <property type="project" value="GO_Central"/>
</dbReference>
<dbReference type="Gene3D" id="1.10.510.10">
    <property type="entry name" value="Transferase(Phosphotransferase) domain 1"/>
    <property type="match status" value="1"/>
</dbReference>
<keyword evidence="9" id="KW-1185">Reference proteome</keyword>
<dbReference type="InterPro" id="IPR050122">
    <property type="entry name" value="RTK"/>
</dbReference>
<dbReference type="InterPro" id="IPR003306">
    <property type="entry name" value="WIF"/>
</dbReference>
<dbReference type="PhylomeDB" id="A7SF74"/>
<dbReference type="eggNOG" id="KOG1095">
    <property type="taxonomic scope" value="Eukaryota"/>
</dbReference>
<evidence type="ECO:0000256" key="2">
    <source>
        <dbReference type="ARBA" id="ARBA00023180"/>
    </source>
</evidence>
<dbReference type="GO" id="GO:0005524">
    <property type="term" value="F:ATP binding"/>
    <property type="evidence" value="ECO:0007669"/>
    <property type="project" value="InterPro"/>
</dbReference>
<feature type="chain" id="PRO_5002715055" description="Protein kinase domain-containing protein" evidence="5">
    <location>
        <begin position="28"/>
        <end position="638"/>
    </location>
</feature>
<dbReference type="HOGENOM" id="CLU_429145_0_0_1"/>
<feature type="signal peptide" evidence="5">
    <location>
        <begin position="1"/>
        <end position="27"/>
    </location>
</feature>
<dbReference type="PANTHER" id="PTHR24416:SF622">
    <property type="entry name" value="PROTEIN KINASE DOMAIN-CONTAINING PROTEIN"/>
    <property type="match status" value="1"/>
</dbReference>
<dbReference type="PANTHER" id="PTHR24416">
    <property type="entry name" value="TYROSINE-PROTEIN KINASE RECEPTOR"/>
    <property type="match status" value="1"/>
</dbReference>
<dbReference type="STRING" id="45351.A7SF74"/>
<evidence type="ECO:0008006" key="10">
    <source>
        <dbReference type="Google" id="ProtNLM"/>
    </source>
</evidence>
<evidence type="ECO:0000256" key="5">
    <source>
        <dbReference type="SAM" id="SignalP"/>
    </source>
</evidence>
<dbReference type="InterPro" id="IPR001245">
    <property type="entry name" value="Ser-Thr/Tyr_kinase_cat_dom"/>
</dbReference>
<gene>
    <name evidence="8" type="ORF">NEMVEDRAFT_v1g244850</name>
</gene>
<dbReference type="GO" id="GO:0043235">
    <property type="term" value="C:receptor complex"/>
    <property type="evidence" value="ECO:0000318"/>
    <property type="project" value="GO_Central"/>
</dbReference>
<evidence type="ECO:0000259" key="6">
    <source>
        <dbReference type="PROSITE" id="PS50011"/>
    </source>
</evidence>
<accession>A7SF74</accession>
<evidence type="ECO:0000259" key="7">
    <source>
        <dbReference type="PROSITE" id="PS50814"/>
    </source>
</evidence>
<feature type="region of interest" description="Disordered" evidence="3">
    <location>
        <begin position="247"/>
        <end position="292"/>
    </location>
</feature>
<dbReference type="EMBL" id="DS469642">
    <property type="protein sequence ID" value="EDO37657.1"/>
    <property type="molecule type" value="Genomic_DNA"/>
</dbReference>
<dbReference type="PROSITE" id="PS50814">
    <property type="entry name" value="WIF"/>
    <property type="match status" value="1"/>
</dbReference>
<keyword evidence="1 5" id="KW-0732">Signal</keyword>
<evidence type="ECO:0000313" key="9">
    <source>
        <dbReference type="Proteomes" id="UP000001593"/>
    </source>
</evidence>
<feature type="domain" description="Protein kinase" evidence="6">
    <location>
        <begin position="371"/>
        <end position="638"/>
    </location>
</feature>
<dbReference type="Pfam" id="PF02019">
    <property type="entry name" value="WIF"/>
    <property type="match status" value="1"/>
</dbReference>
<keyword evidence="4" id="KW-0812">Transmembrane</keyword>
<evidence type="ECO:0000256" key="4">
    <source>
        <dbReference type="SAM" id="Phobius"/>
    </source>
</evidence>
<evidence type="ECO:0000313" key="8">
    <source>
        <dbReference type="EMBL" id="EDO37657.1"/>
    </source>
</evidence>
<evidence type="ECO:0000256" key="3">
    <source>
        <dbReference type="SAM" id="MobiDB-lite"/>
    </source>
</evidence>
<dbReference type="SUPFAM" id="SSF56112">
    <property type="entry name" value="Protein kinase-like (PK-like)"/>
    <property type="match status" value="1"/>
</dbReference>
<dbReference type="Gene3D" id="2.60.40.2170">
    <property type="entry name" value="Wnt, WIF domain"/>
    <property type="match status" value="1"/>
</dbReference>
<dbReference type="Gene3D" id="3.30.200.20">
    <property type="entry name" value="Phosphorylase Kinase, domain 1"/>
    <property type="match status" value="1"/>
</dbReference>
<dbReference type="InterPro" id="IPR011009">
    <property type="entry name" value="Kinase-like_dom_sf"/>
</dbReference>
<keyword evidence="2" id="KW-0325">Glycoprotein</keyword>
<dbReference type="InterPro" id="IPR038677">
    <property type="entry name" value="WIF_sf"/>
</dbReference>
<feature type="domain" description="WIF" evidence="7">
    <location>
        <begin position="33"/>
        <end position="173"/>
    </location>
</feature>
<sequence>MAVDVFWRCVLLASLVLILLDSSTVQGQLNFYIAKNNVNSCLKLNYNMDLYMIKNDEPVSLLKDSRAFKDFLAPLSAKIDVVKLNWFSSPKTSRYHLTVQSSDTESMPHPVPSLAAEGLISHSKKEFSMSFGCTGRKAGLVEVSLRLNYTSVISGKISMDKMQSFDLVVRRWCDKTVSDPTPKSTSGGIHWSRAAIVGLCAGVTLVLCMAVGIGLLLRYLLRQRKLKMEFEDDLELTEKREYSKKKIMSLPMPSLSSQKKTPKVIYSPTSSRSSNKRHSSLPGPSRQRSITNVSDTSTAGLICLDDTDDEDQNQVQSVCKCESREQLVGGRASQESNPVPETTPHKAEILSEMMSMWSSQLVGYLVSKEQLEINELISQENVFNIYHGSLKMDSEDCCKHEVAVRILRDDPASDLETVVRFVRGAIAMKSMSHPNVLPLVGVVLHPTSLPYIITPYNRDRRLCDVLVRSRGSQTKPQGLTSEKLLDIAIQITRGMDSLTLQKDINLSTRNCLVSDDLLVRIDSHMDVNSSDVGGVSECLDNASSYEKKHVFLFGAILWEIITHGEKIAEPYQCRPANCPEELYDTLIKCRHPDPAERPTFSWLSDWLAEYQSMKELETGLLPGNSVLSTFILLNSLYS</sequence>
<protein>
    <recommendedName>
        <fullName evidence="10">Protein kinase domain-containing protein</fullName>
    </recommendedName>
</protein>
<dbReference type="InterPro" id="IPR000719">
    <property type="entry name" value="Prot_kinase_dom"/>
</dbReference>